<organism evidence="2 3">
    <name type="scientific">Pararhodospirillum photometricum DSM 122</name>
    <dbReference type="NCBI Taxonomy" id="1150469"/>
    <lineage>
        <taxon>Bacteria</taxon>
        <taxon>Pseudomonadati</taxon>
        <taxon>Pseudomonadota</taxon>
        <taxon>Alphaproteobacteria</taxon>
        <taxon>Rhodospirillales</taxon>
        <taxon>Rhodospirillaceae</taxon>
        <taxon>Pararhodospirillum</taxon>
    </lineage>
</organism>
<feature type="compositionally biased region" description="Gly residues" evidence="1">
    <location>
        <begin position="1"/>
        <end position="10"/>
    </location>
</feature>
<proteinExistence type="predicted"/>
<feature type="region of interest" description="Disordered" evidence="1">
    <location>
        <begin position="1"/>
        <end position="114"/>
    </location>
</feature>
<sequence>MPGLGGGGAGTPQTLGARRGLRPNGSGSPPRLSEGPAGSGGALAGPGQGAPGLSGGRGSPLQALSARRGLRPYRRHGRGSSLTRHPSPLSGRRPNAPRLARRPQGAQEARGVSG</sequence>
<evidence type="ECO:0000313" key="3">
    <source>
        <dbReference type="Proteomes" id="UP000033220"/>
    </source>
</evidence>
<dbReference type="AlphaFoldDB" id="H6SKA9"/>
<dbReference type="Proteomes" id="UP000033220">
    <property type="component" value="Chromosome DSM 122"/>
</dbReference>
<gene>
    <name evidence="2" type="ORF">RSPPHO_01798</name>
</gene>
<evidence type="ECO:0000256" key="1">
    <source>
        <dbReference type="SAM" id="MobiDB-lite"/>
    </source>
</evidence>
<evidence type="ECO:0000313" key="2">
    <source>
        <dbReference type="EMBL" id="CCG08424.1"/>
    </source>
</evidence>
<name>H6SKA9_PARPM</name>
<dbReference type="EMBL" id="HE663493">
    <property type="protein sequence ID" value="CCG08424.1"/>
    <property type="molecule type" value="Genomic_DNA"/>
</dbReference>
<dbReference type="HOGENOM" id="CLU_2119222_0_0_5"/>
<keyword evidence="3" id="KW-1185">Reference proteome</keyword>
<dbReference type="KEGG" id="rpm:RSPPHO_01798"/>
<accession>H6SKA9</accession>
<protein>
    <submittedName>
        <fullName evidence="2">Uncharacterized protein</fullName>
    </submittedName>
</protein>
<feature type="compositionally biased region" description="Basic residues" evidence="1">
    <location>
        <begin position="68"/>
        <end position="78"/>
    </location>
</feature>
<feature type="compositionally biased region" description="Gly residues" evidence="1">
    <location>
        <begin position="37"/>
        <end position="58"/>
    </location>
</feature>
<reference evidence="2 3" key="1">
    <citation type="submission" date="2012-02" db="EMBL/GenBank/DDBJ databases">
        <title>Shotgun genome sequence of Phaeospirillum photometricum DSM 122.</title>
        <authorList>
            <person name="Duquesne K."/>
            <person name="Sturgis J."/>
        </authorList>
    </citation>
    <scope>NUCLEOTIDE SEQUENCE [LARGE SCALE GENOMIC DNA]</scope>
    <source>
        <strain evidence="3">DSM122</strain>
    </source>
</reference>